<keyword evidence="1" id="KW-1133">Transmembrane helix</keyword>
<keyword evidence="1" id="KW-0812">Transmembrane</keyword>
<dbReference type="Pfam" id="PF12650">
    <property type="entry name" value="DUF3784"/>
    <property type="match status" value="1"/>
</dbReference>
<feature type="transmembrane region" description="Helical" evidence="1">
    <location>
        <begin position="20"/>
        <end position="35"/>
    </location>
</feature>
<sequence length="64" mass="7235">MSQKEKEQYSISRLTKIMRSECLFIALMLSVDIFLPKSSMLTTMLILISVVITVVLGNTIAKKK</sequence>
<keyword evidence="1" id="KW-0472">Membrane</keyword>
<organism evidence="2 3">
    <name type="scientific">Vagococcus silagei</name>
    <dbReference type="NCBI Taxonomy" id="2508885"/>
    <lineage>
        <taxon>Bacteria</taxon>
        <taxon>Bacillati</taxon>
        <taxon>Bacillota</taxon>
        <taxon>Bacilli</taxon>
        <taxon>Lactobacillales</taxon>
        <taxon>Enterococcaceae</taxon>
        <taxon>Vagococcus</taxon>
    </lineage>
</organism>
<proteinExistence type="predicted"/>
<evidence type="ECO:0000256" key="1">
    <source>
        <dbReference type="SAM" id="Phobius"/>
    </source>
</evidence>
<comment type="caution">
    <text evidence="2">The sequence shown here is derived from an EMBL/GenBank/DDBJ whole genome shotgun (WGS) entry which is preliminary data.</text>
</comment>
<protein>
    <submittedName>
        <fullName evidence="2">DUF3784 domain-containing protein</fullName>
    </submittedName>
</protein>
<dbReference type="Proteomes" id="UP000310506">
    <property type="component" value="Unassembled WGS sequence"/>
</dbReference>
<gene>
    <name evidence="2" type="ORF">ESZ54_04910</name>
</gene>
<name>A0A4S3B6Y7_9ENTE</name>
<dbReference type="EMBL" id="SDGV01000011">
    <property type="protein sequence ID" value="THB61563.1"/>
    <property type="molecule type" value="Genomic_DNA"/>
</dbReference>
<reference evidence="2 3" key="1">
    <citation type="submission" date="2019-01" db="EMBL/GenBank/DDBJ databases">
        <title>Vagococcus silagei sp. nov. isolated from brewer's grain.</title>
        <authorList>
            <person name="Guu J.-R."/>
        </authorList>
    </citation>
    <scope>NUCLEOTIDE SEQUENCE [LARGE SCALE GENOMIC DNA]</scope>
    <source>
        <strain evidence="2 3">2B-2</strain>
    </source>
</reference>
<dbReference type="AlphaFoldDB" id="A0A4S3B6Y7"/>
<evidence type="ECO:0000313" key="3">
    <source>
        <dbReference type="Proteomes" id="UP000310506"/>
    </source>
</evidence>
<feature type="transmembrane region" description="Helical" evidence="1">
    <location>
        <begin position="41"/>
        <end position="61"/>
    </location>
</feature>
<accession>A0A4S3B6Y7</accession>
<dbReference type="InterPro" id="IPR017259">
    <property type="entry name" value="UCP037672"/>
</dbReference>
<keyword evidence="3" id="KW-1185">Reference proteome</keyword>
<evidence type="ECO:0000313" key="2">
    <source>
        <dbReference type="EMBL" id="THB61563.1"/>
    </source>
</evidence>